<reference evidence="9 10" key="1">
    <citation type="submission" date="2017-10" db="EMBL/GenBank/DDBJ databases">
        <title>Sequencing the genomes of 1000 actinobacteria strains.</title>
        <authorList>
            <person name="Klenk H.-P."/>
        </authorList>
    </citation>
    <scope>NUCLEOTIDE SEQUENCE [LARGE SCALE GENOMIC DNA]</scope>
    <source>
        <strain evidence="9 10">DSM 21798</strain>
    </source>
</reference>
<dbReference type="PROSITE" id="PS50011">
    <property type="entry name" value="PROTEIN_KINASE_DOM"/>
    <property type="match status" value="1"/>
</dbReference>
<evidence type="ECO:0000256" key="2">
    <source>
        <dbReference type="ARBA" id="ARBA00022741"/>
    </source>
</evidence>
<feature type="compositionally biased region" description="Basic and acidic residues" evidence="6">
    <location>
        <begin position="312"/>
        <end position="323"/>
    </location>
</feature>
<evidence type="ECO:0000313" key="9">
    <source>
        <dbReference type="EMBL" id="PFG30180.1"/>
    </source>
</evidence>
<keyword evidence="7" id="KW-0812">Transmembrane</keyword>
<keyword evidence="4 5" id="KW-0067">ATP-binding</keyword>
<dbReference type="PANTHER" id="PTHR43289">
    <property type="entry name" value="MITOGEN-ACTIVATED PROTEIN KINASE KINASE KINASE 20-RELATED"/>
    <property type="match status" value="1"/>
</dbReference>
<dbReference type="InterPro" id="IPR011009">
    <property type="entry name" value="Kinase-like_dom_sf"/>
</dbReference>
<dbReference type="PROSITE" id="PS00108">
    <property type="entry name" value="PROTEIN_KINASE_ST"/>
    <property type="match status" value="1"/>
</dbReference>
<dbReference type="InterPro" id="IPR017441">
    <property type="entry name" value="Protein_kinase_ATP_BS"/>
</dbReference>
<keyword evidence="7" id="KW-1133">Transmembrane helix</keyword>
<dbReference type="Proteomes" id="UP000221369">
    <property type="component" value="Unassembled WGS sequence"/>
</dbReference>
<dbReference type="InterPro" id="IPR000719">
    <property type="entry name" value="Prot_kinase_dom"/>
</dbReference>
<dbReference type="GO" id="GO:0004674">
    <property type="term" value="F:protein serine/threonine kinase activity"/>
    <property type="evidence" value="ECO:0007669"/>
    <property type="project" value="UniProtKB-KW"/>
</dbReference>
<dbReference type="CDD" id="cd14014">
    <property type="entry name" value="STKc_PknB_like"/>
    <property type="match status" value="1"/>
</dbReference>
<feature type="compositionally biased region" description="Basic and acidic residues" evidence="6">
    <location>
        <begin position="330"/>
        <end position="339"/>
    </location>
</feature>
<evidence type="ECO:0000259" key="8">
    <source>
        <dbReference type="PROSITE" id="PS50011"/>
    </source>
</evidence>
<dbReference type="Gene3D" id="1.10.510.10">
    <property type="entry name" value="Transferase(Phosphotransferase) domain 1"/>
    <property type="match status" value="1"/>
</dbReference>
<dbReference type="Gene3D" id="3.30.200.20">
    <property type="entry name" value="Phosphorylase Kinase, domain 1"/>
    <property type="match status" value="1"/>
</dbReference>
<comment type="caution">
    <text evidence="9">The sequence shown here is derived from an EMBL/GenBank/DDBJ whole genome shotgun (WGS) entry which is preliminary data.</text>
</comment>
<evidence type="ECO:0000256" key="6">
    <source>
        <dbReference type="SAM" id="MobiDB-lite"/>
    </source>
</evidence>
<organism evidence="9 10">
    <name type="scientific">Paramicrobacterium agarici</name>
    <dbReference type="NCBI Taxonomy" id="630514"/>
    <lineage>
        <taxon>Bacteria</taxon>
        <taxon>Bacillati</taxon>
        <taxon>Actinomycetota</taxon>
        <taxon>Actinomycetes</taxon>
        <taxon>Micrococcales</taxon>
        <taxon>Microbacteriaceae</taxon>
        <taxon>Paramicrobacterium</taxon>
    </lineage>
</organism>
<accession>A0A2A9DW65</accession>
<dbReference type="RefSeq" id="WP_098406672.1">
    <property type="nucleotide sequence ID" value="NZ_PDJE01000001.1"/>
</dbReference>
<evidence type="ECO:0000256" key="7">
    <source>
        <dbReference type="SAM" id="Phobius"/>
    </source>
</evidence>
<keyword evidence="3 9" id="KW-0418">Kinase</keyword>
<dbReference type="Pfam" id="PF00069">
    <property type="entry name" value="Pkinase"/>
    <property type="match status" value="1"/>
</dbReference>
<dbReference type="AlphaFoldDB" id="A0A2A9DW65"/>
<keyword evidence="10" id="KW-1185">Reference proteome</keyword>
<evidence type="ECO:0000256" key="3">
    <source>
        <dbReference type="ARBA" id="ARBA00022777"/>
    </source>
</evidence>
<dbReference type="InterPro" id="IPR008271">
    <property type="entry name" value="Ser/Thr_kinase_AS"/>
</dbReference>
<evidence type="ECO:0000313" key="10">
    <source>
        <dbReference type="Proteomes" id="UP000221369"/>
    </source>
</evidence>
<dbReference type="GO" id="GO:0005524">
    <property type="term" value="F:ATP binding"/>
    <property type="evidence" value="ECO:0007669"/>
    <property type="project" value="UniProtKB-UniRule"/>
</dbReference>
<keyword evidence="7" id="KW-0472">Membrane</keyword>
<dbReference type="EMBL" id="PDJE01000001">
    <property type="protein sequence ID" value="PFG30180.1"/>
    <property type="molecule type" value="Genomic_DNA"/>
</dbReference>
<dbReference type="SUPFAM" id="SSF56112">
    <property type="entry name" value="Protein kinase-like (PK-like)"/>
    <property type="match status" value="1"/>
</dbReference>
<keyword evidence="2 5" id="KW-0547">Nucleotide-binding</keyword>
<evidence type="ECO:0000256" key="1">
    <source>
        <dbReference type="ARBA" id="ARBA00022679"/>
    </source>
</evidence>
<evidence type="ECO:0000256" key="5">
    <source>
        <dbReference type="PROSITE-ProRule" id="PRU10141"/>
    </source>
</evidence>
<feature type="binding site" evidence="5">
    <location>
        <position position="48"/>
    </location>
    <ligand>
        <name>ATP</name>
        <dbReference type="ChEBI" id="CHEBI:30616"/>
    </ligand>
</feature>
<feature type="region of interest" description="Disordered" evidence="6">
    <location>
        <begin position="312"/>
        <end position="339"/>
    </location>
</feature>
<keyword evidence="9" id="KW-0723">Serine/threonine-protein kinase</keyword>
<dbReference type="SMART" id="SM00220">
    <property type="entry name" value="S_TKc"/>
    <property type="match status" value="1"/>
</dbReference>
<sequence>MTDAIASSRKTGELVDGRYRLEERIGTGGMATVYRAVDESLGRTVAIKFFSPAAAEPADAARKTSETRVLASLNHHALVTLFDANVDAEDGAYLVMEYVSGPTLAQRIEDAPLPSDAVAAMALDLAEALHVVHDARIVHRDIKPSNILLTPAPMAEPAFRAKLADFGIAYLIDSARVTTPGLLVGTAAYLAPEQVRGADPAAPADIYALGLVLCEALTGHRAYAQADKREALFARLSDPPEIPGSVGYEWKSLLTAMTALDPAERPTARDVASRVSGMGANDADSTMAASALGVDTDELPRDTPTMVLDQHEEQVEAAPRTDEEPTTDSSSERSAAKANETRRGLPAWRWILVALLVLIVAIAIAGMVIWPMIQLGQTAPPPDLPALPDPLSTHLDRLMQEVTP</sequence>
<dbReference type="PANTHER" id="PTHR43289:SF34">
    <property type="entry name" value="SERINE_THREONINE-PROTEIN KINASE YBDM-RELATED"/>
    <property type="match status" value="1"/>
</dbReference>
<evidence type="ECO:0000256" key="4">
    <source>
        <dbReference type="ARBA" id="ARBA00022840"/>
    </source>
</evidence>
<protein>
    <submittedName>
        <fullName evidence="9">Serine/threonine protein kinase</fullName>
    </submittedName>
</protein>
<proteinExistence type="predicted"/>
<dbReference type="PROSITE" id="PS00107">
    <property type="entry name" value="PROTEIN_KINASE_ATP"/>
    <property type="match status" value="1"/>
</dbReference>
<feature type="transmembrane region" description="Helical" evidence="7">
    <location>
        <begin position="350"/>
        <end position="373"/>
    </location>
</feature>
<keyword evidence="1" id="KW-0808">Transferase</keyword>
<gene>
    <name evidence="9" type="ORF">ATJ78_1104</name>
</gene>
<feature type="domain" description="Protein kinase" evidence="8">
    <location>
        <begin position="19"/>
        <end position="278"/>
    </location>
</feature>
<name>A0A2A9DW65_9MICO</name>
<feature type="region of interest" description="Disordered" evidence="6">
    <location>
        <begin position="265"/>
        <end position="284"/>
    </location>
</feature>